<organism evidence="2 3">
    <name type="scientific">Alitibacter langaaensis DSM 22999</name>
    <dbReference type="NCBI Taxonomy" id="1122935"/>
    <lineage>
        <taxon>Bacteria</taxon>
        <taxon>Pseudomonadati</taxon>
        <taxon>Pseudomonadota</taxon>
        <taxon>Gammaproteobacteria</taxon>
        <taxon>Pasteurellales</taxon>
        <taxon>Pasteurellaceae</taxon>
        <taxon>Alitibacter</taxon>
    </lineage>
</organism>
<name>A0A2U0T8A5_9PAST</name>
<dbReference type="InterPro" id="IPR012938">
    <property type="entry name" value="Glc/Sorbosone_DH"/>
</dbReference>
<feature type="domain" description="Glucose/Sorbosone dehydrogenase" evidence="1">
    <location>
        <begin position="300"/>
        <end position="382"/>
    </location>
</feature>
<dbReference type="AlphaFoldDB" id="A0A2U0T8A5"/>
<feature type="domain" description="Glucose/Sorbosone dehydrogenase" evidence="1">
    <location>
        <begin position="2"/>
        <end position="236"/>
    </location>
</feature>
<dbReference type="InterPro" id="IPR019893">
    <property type="entry name" value="SndH-like"/>
</dbReference>
<accession>A0A2U0T8A5</accession>
<sequence length="408" mass="45437">MLWGPDNFLWVTERQGKSIDRINPETGEKHTLITLDNVFIGPQHEGLLGLALAPDFLKPNSKNYVYAAYTYKDGEKELAKIVRFEYDEQAQKLGKETAILDRLPASNDHNAGRLIFGPDEKLYYTIGDMGHNQGKNLYKENEAQRTPTKAEIAKGDFSAYVGSSLRLNADGSIPADNPVINGVKSHLFTYGHRNPQGLVFVGNTLYSSEQGPSSDDEVNILKAGKNYGWPHVAGYQDNQAYEYVNYSTSKVRPKEGMPTDVKGEKETDWHHKDFEAPVKSFYTVSKNYSFSDATCGEMAYICWPTIAPGSVTYYPKEGSLKTWDNSLVVTSLKNGQLYVLPLNADGTNIRGDVKTYFHSNNRYRKAVINPDTKKIYVATDVAGNVMGLDGKVTDQLANPGSILVFEVK</sequence>
<comment type="caution">
    <text evidence="2">The sequence shown here is derived from an EMBL/GenBank/DDBJ whole genome shotgun (WGS) entry which is preliminary data.</text>
</comment>
<dbReference type="PANTHER" id="PTHR19328:SF13">
    <property type="entry name" value="HIPL1 PROTEIN"/>
    <property type="match status" value="1"/>
</dbReference>
<dbReference type="PANTHER" id="PTHR19328">
    <property type="entry name" value="HEDGEHOG-INTERACTING PROTEIN"/>
    <property type="match status" value="1"/>
</dbReference>
<evidence type="ECO:0000259" key="1">
    <source>
        <dbReference type="Pfam" id="PF07995"/>
    </source>
</evidence>
<keyword evidence="3" id="KW-1185">Reference proteome</keyword>
<dbReference type="Proteomes" id="UP000245909">
    <property type="component" value="Unassembled WGS sequence"/>
</dbReference>
<dbReference type="EMBL" id="QENU01000004">
    <property type="protein sequence ID" value="PVX39835.1"/>
    <property type="molecule type" value="Genomic_DNA"/>
</dbReference>
<dbReference type="Pfam" id="PF07995">
    <property type="entry name" value="GSDH"/>
    <property type="match status" value="2"/>
</dbReference>
<dbReference type="InterPro" id="IPR011041">
    <property type="entry name" value="Quinoprot_gluc/sorb_DH_b-prop"/>
</dbReference>
<reference evidence="2 3" key="1">
    <citation type="submission" date="2018-05" db="EMBL/GenBank/DDBJ databases">
        <title>Genomic Encyclopedia of Type Strains, Phase IV (KMG-IV): sequencing the most valuable type-strain genomes for metagenomic binning, comparative biology and taxonomic classification.</title>
        <authorList>
            <person name="Goeker M."/>
        </authorList>
    </citation>
    <scope>NUCLEOTIDE SEQUENCE [LARGE SCALE GENOMIC DNA]</scope>
    <source>
        <strain evidence="2 3">DSM 22999</strain>
    </source>
</reference>
<dbReference type="NCBIfam" id="TIGR03606">
    <property type="entry name" value="non_repeat_PQQ"/>
    <property type="match status" value="1"/>
</dbReference>
<dbReference type="Gene3D" id="2.120.10.30">
    <property type="entry name" value="TolB, C-terminal domain"/>
    <property type="match status" value="1"/>
</dbReference>
<protein>
    <submittedName>
        <fullName evidence="2">PQQ-dependent dehydrogenase (S-GDH family)</fullName>
    </submittedName>
</protein>
<dbReference type="SUPFAM" id="SSF50952">
    <property type="entry name" value="Soluble quinoprotein glucose dehydrogenase"/>
    <property type="match status" value="1"/>
</dbReference>
<dbReference type="InterPro" id="IPR011042">
    <property type="entry name" value="6-blade_b-propeller_TolB-like"/>
</dbReference>
<proteinExistence type="predicted"/>
<gene>
    <name evidence="2" type="ORF">C8D76_10436</name>
</gene>
<evidence type="ECO:0000313" key="2">
    <source>
        <dbReference type="EMBL" id="PVX39835.1"/>
    </source>
</evidence>
<evidence type="ECO:0000313" key="3">
    <source>
        <dbReference type="Proteomes" id="UP000245909"/>
    </source>
</evidence>